<dbReference type="NCBIfam" id="NF033682">
    <property type="entry name" value="retention_LapA"/>
    <property type="match status" value="1"/>
</dbReference>
<sequence>MATLIGIVRLVVGEVFAVAADGGKRQLGEGDRVYVGEQLLTGGGGAVAIRLVNGGELTVGRDSSLRLDNQLLAGEDARAAIQSATPEHAPSALELAEVAEAQQAIAAGVDPTLSLPATAAGPGGGGAGSGGGGISFVLLDETAERVDPNIGYPTGPLAFAPLFPEVFPAGADESPESFPALIIEYFADATGQVLVQRGFVDEAALPGGSQAQSNAETSYGRISISSPDGIAAVQVLDKNGNWVDVMDGGTVQGQYGTLVVAPNGSWVFTLDSSAPHPGATLTGTDDQFQQSFQVRVIDNDGDVSPPATLVIDIADDGPTAFADSNAVLEGDVVTGNVLTDGADDEFGADGPSAGGGVVGVRVAGADTTTAVTGGVGVGMSISGLYGTLTLQANGSYSYDGNPNVVPETGATEVFVYTIRDGDGDLSTTTLTISLSDSALRVNGEDDLSVNEAALASGSNPLSTAETIAGTVADNVQGGTGPYTYALQGSGTGSYGTLTFNADGSYSYTLTQPYDTSPDANNSAHTENNAETFTFVVTDANGNTQTGTITIDIVDDVPTAQADLNSVVEGDAVSGNVLSDGAADKFGADGPAAGGGVVGVRAAGADTSTAVTGGVGMSIGGLYGTLTLAADGSYTYTSTPNTVPLAGASDVFVYTIKDGDGDLSTTTLTINLSDGGLRVNDEGDLSVNEAALASGSNPLSTAETIAGTVADNVQGGTGPYTYALQGSGTGSYGTLTFNADGSYSYTLTQPYDTSPDANNSAHTENNAETFTFVVTDANGNTQTGTITIDIVDDVPTAQADLNSVVEGAAVSGNVLSDGTADVFGADGPAAGGGVVGVRAAGSDTSTAVTSGVGTTISGLYGTLTLAANGSYTYSSTPNAVPPAGASDVFVYTIKDGDGDLSTTTLTINLSDGGLSAPADQDVRVYENALDLVKDGLDLAPGTVTGSLPGSTGETDADNQLDAVGVVPLSYVLVSDAAGTYGTIQINLDGSYTYTLTSPYISGGANDGANIELGVDSFTYQVTDGHGNILTGTIRIDIVDDVPTAQADLNSVVEGAAVSGNVLTDGTADVFGADGPAAGGGVVGVRAAGSDTATAVTSGVGTTISGLYGTLTLAADGSYTYTSTPDKVPLAGASDVFVYTIKDGDGDLATTTLTISLSDSGLSAPVDQDVLVYENALDLLQDGADLAPGTVTGSLSGSTGETDADNQLDAVGVVPLSYVLVGEAAGTYGTIEINPNGSYTYTLTSPYTSAGDANDGANVEAGVDTFTYQVTDGNGNTLTGTIRIDIVDDVPTAHADLNSVVEGAAVSGNVLSDGSADVFGADGPAAGGGVVGVRAAGSDTSTAVTGGVGTTISGLYGTLTLAANGSYTYTSTPNAVPPAGASDVFVYTIKDGDGDLSTTTLTINLSDGGLTAPADQDVRVYENALDLVKDGLDLAPGTVTGSLPGSSGETDADNQLNATGVGTLTYALVGEAAGAYGTIQIDADGSYTYTLTKPYTSSPDANDGANVEAGADSFTYQVTDGYGNTQTGTIHIDIVDDVPTAHANIDAVIEGDVVSGNVLTDGVGDVFGADGPAAGGGVVGVRAAGSDTTTAVTSGVGTTISGLYGTLTLAADGSYTYTSTPNAVPLAGASDVFVYTIKDGDGDLSTTTLTIYLIDSGLYAPDDHDVRVYEHALDLVKDGQDLAPGTVTGSLPGSNGETDANNQLNAIGMGTLTYALVGEAAGAYGTIKINADGSYTYTLTKPYTSSPDANDGANVEAGADSFTYQVTDGYGNTQTGTIHIDIVDDVPRAFLPEHVMQVDQVSETRSISGDLRFAEAAGADGVGDVAFTFTEGALALDANGNRITLDDQQLYLYYGADNTQLVAKTGPNGDVGFTIDIDAATDSYTLTTFGVLSNDTSTILSNLSGVGSAGNVNFKGLIDIGGTLQDVLMSSTSGSINSTPTDVAVGNQWISTAENIRFDFLNDLAVNAQSSTGFSYSSHNLISSFRQSIAQVQSSNGIVNLTILAIIADNDNVFGSGDPGESYVPLSVSDIRVYDALGNDVTGSVTLVDNGDSITIRGMYDDWSYEVSSATQFSALQVTGAAGGSSFALGPFSYSQVIPDQPIELSYQIHASDGDGDAVFSSLQATLYPRTDTLEGDAGSNSLSGTAGADWIFGHDGNDSLSGLLGDDALSGGAGDDILNGGQGNDLLSGGAGADTFVWSSGDTGIDRITDFTPGEDHLDLSDLLVGVDGALDSPELASSLTGYLNMAFGASTTITVNPDAAGPLPANQSIVLEGIDLSQVYGSSDEATIIQGMLDDGSLKVV</sequence>
<dbReference type="InterPro" id="IPR010221">
    <property type="entry name" value="VCBS_dom"/>
</dbReference>
<keyword evidence="1" id="KW-0106">Calcium</keyword>
<dbReference type="Pfam" id="PF17803">
    <property type="entry name" value="Cadherin_4"/>
    <property type="match status" value="2"/>
</dbReference>
<name>A0A1I5U0H4_9GAMM</name>
<dbReference type="PROSITE" id="PS00330">
    <property type="entry name" value="HEMOLYSIN_CALCIUM"/>
    <property type="match status" value="3"/>
</dbReference>
<dbReference type="InterPro" id="IPR047777">
    <property type="entry name" value="LapA-like_RM"/>
</dbReference>
<dbReference type="InterPro" id="IPR001343">
    <property type="entry name" value="Hemolysn_Ca-bd"/>
</dbReference>
<accession>A0A1I5U0H4</accession>
<dbReference type="PRINTS" id="PR00313">
    <property type="entry name" value="CABNDNGRPT"/>
</dbReference>
<dbReference type="Pfam" id="PF17963">
    <property type="entry name" value="Big_9"/>
    <property type="match status" value="6"/>
</dbReference>
<dbReference type="Pfam" id="PF00353">
    <property type="entry name" value="HemolysinCabind"/>
    <property type="match status" value="2"/>
</dbReference>
<dbReference type="NCBIfam" id="TIGR01965">
    <property type="entry name" value="VCBS_repeat"/>
    <property type="match status" value="7"/>
</dbReference>
<feature type="domain" description="RapA2 cadherin-like" evidence="2">
    <location>
        <begin position="781"/>
        <end position="872"/>
    </location>
</feature>
<keyword evidence="4" id="KW-1185">Reference proteome</keyword>
<dbReference type="GO" id="GO:0005509">
    <property type="term" value="F:calcium ion binding"/>
    <property type="evidence" value="ECO:0007669"/>
    <property type="project" value="InterPro"/>
</dbReference>
<dbReference type="NCBIfam" id="TIGR03661">
    <property type="entry name" value="T1SS_VCA0849"/>
    <property type="match status" value="1"/>
</dbReference>
<evidence type="ECO:0000313" key="3">
    <source>
        <dbReference type="EMBL" id="SFP88769.1"/>
    </source>
</evidence>
<dbReference type="InterPro" id="IPR011049">
    <property type="entry name" value="Serralysin-like_metalloprot_C"/>
</dbReference>
<dbReference type="Gene3D" id="2.150.10.10">
    <property type="entry name" value="Serralysin-like metalloprotease, C-terminal"/>
    <property type="match status" value="1"/>
</dbReference>
<dbReference type="Proteomes" id="UP000243084">
    <property type="component" value="Unassembled WGS sequence"/>
</dbReference>
<dbReference type="InterPro" id="IPR019960">
    <property type="entry name" value="T1SS_VCA0849"/>
</dbReference>
<evidence type="ECO:0000256" key="1">
    <source>
        <dbReference type="ARBA" id="ARBA00022837"/>
    </source>
</evidence>
<reference evidence="4" key="1">
    <citation type="submission" date="2016-10" db="EMBL/GenBank/DDBJ databases">
        <authorList>
            <person name="Varghese N."/>
            <person name="Submissions S."/>
        </authorList>
    </citation>
    <scope>NUCLEOTIDE SEQUENCE [LARGE SCALE GENOMIC DNA]</scope>
    <source>
        <strain evidence="4">JCM 18195</strain>
    </source>
</reference>
<dbReference type="RefSeq" id="WP_175526635.1">
    <property type="nucleotide sequence ID" value="NZ_FOXM01000007.1"/>
</dbReference>
<proteinExistence type="predicted"/>
<evidence type="ECO:0000313" key="4">
    <source>
        <dbReference type="Proteomes" id="UP000243084"/>
    </source>
</evidence>
<dbReference type="EMBL" id="FOXM01000007">
    <property type="protein sequence ID" value="SFP88769.1"/>
    <property type="molecule type" value="Genomic_DNA"/>
</dbReference>
<evidence type="ECO:0000259" key="2">
    <source>
        <dbReference type="Pfam" id="PF17803"/>
    </source>
</evidence>
<feature type="domain" description="RapA2 cadherin-like" evidence="2">
    <location>
        <begin position="544"/>
        <end position="635"/>
    </location>
</feature>
<dbReference type="SUPFAM" id="SSF51120">
    <property type="entry name" value="beta-Roll"/>
    <property type="match status" value="1"/>
</dbReference>
<dbReference type="InterPro" id="IPR040853">
    <property type="entry name" value="RapA2_cadherin-like"/>
</dbReference>
<organism evidence="3 4">
    <name type="scientific">Geopseudomonas sagittaria</name>
    <dbReference type="NCBI Taxonomy" id="1135990"/>
    <lineage>
        <taxon>Bacteria</taxon>
        <taxon>Pseudomonadati</taxon>
        <taxon>Pseudomonadota</taxon>
        <taxon>Gammaproteobacteria</taxon>
        <taxon>Pseudomonadales</taxon>
        <taxon>Pseudomonadaceae</taxon>
        <taxon>Geopseudomonas</taxon>
    </lineage>
</organism>
<protein>
    <submittedName>
        <fullName evidence="3">VCBS repeat-containing protein</fullName>
    </submittedName>
</protein>
<gene>
    <name evidence="3" type="ORF">SAMN05216229_10777</name>
</gene>
<dbReference type="InterPro" id="IPR018511">
    <property type="entry name" value="Hemolysin-typ_Ca-bd_CS"/>
</dbReference>